<dbReference type="AlphaFoldDB" id="A0A1B6CL29"/>
<sequence length="215" mass="25029">MVSSLYKMDGDKFNPLIKSLFELMDNQTPNWYSVFHEDAVLDWFGRCIIGIPQIKLFLQTRFELTKHTIDSIKTCTPIQHRCLKQKCRKRPKNHVSGLEEYNEALRKIECGQGDGCLITKTPPNSSIPIDVSILNAPTRKKTLKYSYFDEKEHFSFRKVMGTLKLHKRDSNMGKFVAEKRLNYITIAFYKNKVKLIVYEGPKSCKHTVGRTLFED</sequence>
<organism evidence="1">
    <name type="scientific">Clastoptera arizonana</name>
    <name type="common">Arizona spittle bug</name>
    <dbReference type="NCBI Taxonomy" id="38151"/>
    <lineage>
        <taxon>Eukaryota</taxon>
        <taxon>Metazoa</taxon>
        <taxon>Ecdysozoa</taxon>
        <taxon>Arthropoda</taxon>
        <taxon>Hexapoda</taxon>
        <taxon>Insecta</taxon>
        <taxon>Pterygota</taxon>
        <taxon>Neoptera</taxon>
        <taxon>Paraneoptera</taxon>
        <taxon>Hemiptera</taxon>
        <taxon>Auchenorrhyncha</taxon>
        <taxon>Cercopoidea</taxon>
        <taxon>Clastopteridae</taxon>
        <taxon>Clastoptera</taxon>
    </lineage>
</organism>
<protein>
    <submittedName>
        <fullName evidence="1">Uncharacterized protein</fullName>
    </submittedName>
</protein>
<dbReference type="EMBL" id="GEDC01023210">
    <property type="protein sequence ID" value="JAS14088.1"/>
    <property type="molecule type" value="Transcribed_RNA"/>
</dbReference>
<name>A0A1B6CL29_9HEMI</name>
<accession>A0A1B6CL29</accession>
<gene>
    <name evidence="1" type="ORF">g.9030</name>
</gene>
<proteinExistence type="predicted"/>
<evidence type="ECO:0000313" key="1">
    <source>
        <dbReference type="EMBL" id="JAS14088.1"/>
    </source>
</evidence>
<reference evidence="1" key="1">
    <citation type="submission" date="2015-12" db="EMBL/GenBank/DDBJ databases">
        <title>De novo transcriptome assembly of four potential Pierce s Disease insect vectors from Arizona vineyards.</title>
        <authorList>
            <person name="Tassone E.E."/>
        </authorList>
    </citation>
    <scope>NUCLEOTIDE SEQUENCE</scope>
</reference>